<evidence type="ECO:0000313" key="2">
    <source>
        <dbReference type="EMBL" id="CZR65897.1"/>
    </source>
</evidence>
<feature type="compositionally biased region" description="Low complexity" evidence="1">
    <location>
        <begin position="25"/>
        <end position="59"/>
    </location>
</feature>
<organism evidence="2 3">
    <name type="scientific">Phialocephala subalpina</name>
    <dbReference type="NCBI Taxonomy" id="576137"/>
    <lineage>
        <taxon>Eukaryota</taxon>
        <taxon>Fungi</taxon>
        <taxon>Dikarya</taxon>
        <taxon>Ascomycota</taxon>
        <taxon>Pezizomycotina</taxon>
        <taxon>Leotiomycetes</taxon>
        <taxon>Helotiales</taxon>
        <taxon>Mollisiaceae</taxon>
        <taxon>Phialocephala</taxon>
        <taxon>Phialocephala fortinii species complex</taxon>
    </lineage>
</organism>
<feature type="region of interest" description="Disordered" evidence="1">
    <location>
        <begin position="25"/>
        <end position="60"/>
    </location>
</feature>
<evidence type="ECO:0000313" key="3">
    <source>
        <dbReference type="Proteomes" id="UP000184330"/>
    </source>
</evidence>
<reference evidence="2 3" key="1">
    <citation type="submission" date="2016-03" db="EMBL/GenBank/DDBJ databases">
        <authorList>
            <person name="Ploux O."/>
        </authorList>
    </citation>
    <scope>NUCLEOTIDE SEQUENCE [LARGE SCALE GENOMIC DNA]</scope>
    <source>
        <strain evidence="2 3">UAMH 11012</strain>
    </source>
</reference>
<gene>
    <name evidence="2" type="ORF">PAC_15797</name>
</gene>
<accession>A0A1L7XLS4</accession>
<feature type="region of interest" description="Disordered" evidence="1">
    <location>
        <begin position="98"/>
        <end position="132"/>
    </location>
</feature>
<proteinExistence type="predicted"/>
<dbReference type="EMBL" id="FJOG01000033">
    <property type="protein sequence ID" value="CZR65897.1"/>
    <property type="molecule type" value="Genomic_DNA"/>
</dbReference>
<feature type="region of interest" description="Disordered" evidence="1">
    <location>
        <begin position="149"/>
        <end position="181"/>
    </location>
</feature>
<protein>
    <submittedName>
        <fullName evidence="2">Uncharacterized protein</fullName>
    </submittedName>
</protein>
<sequence length="475" mass="53923">MSFPRHMFSNLQNIFMQKRKVATLTPQTSTPQQSYHTPPTHPQTRLSSTDSISESGSSSPWELVISDTTWEPILPDHDVGKRKKSVAEEQVDEIIAKLEIEQDRSKSAPGSENAEEKLSAQDKKLEHESKAEEQVDELIAKFEVEQEKSDVASRSEIAHEKVKVQNEQPNSGTSSPSPETTPLYQIVNLLRTTPSMPENKDLMNQLMMKEFVRVVREVQGKKDAAGWGIVVEGSGGDGDEVEVKAISYSMHIGEEEGGGEAVECILHYYLKLSYVFVIILNLLRKIQMEIGKPWSIDRILRELCVNGGYFSSLVDHGRLEMHSEYTLKSHVLAASVILETVILFVNQSKYDFIHYPGQPSFALTLKPTHRQRASSPGVLAMSKFTDDELSKQSEALLDKFFCQMKRAEEVRMSEQKMRVLDMQLAEDNIRGRLDVENMKIEYDAKVKKTLNEASNNQIMPMTNKRKSKMNRWSWA</sequence>
<feature type="compositionally biased region" description="Basic and acidic residues" evidence="1">
    <location>
        <begin position="114"/>
        <end position="132"/>
    </location>
</feature>
<dbReference type="Proteomes" id="UP000184330">
    <property type="component" value="Unassembled WGS sequence"/>
</dbReference>
<dbReference type="OrthoDB" id="10662808at2759"/>
<dbReference type="AlphaFoldDB" id="A0A1L7XLS4"/>
<evidence type="ECO:0000256" key="1">
    <source>
        <dbReference type="SAM" id="MobiDB-lite"/>
    </source>
</evidence>
<feature type="compositionally biased region" description="Basic and acidic residues" evidence="1">
    <location>
        <begin position="149"/>
        <end position="164"/>
    </location>
</feature>
<keyword evidence="3" id="KW-1185">Reference proteome</keyword>
<name>A0A1L7XLS4_9HELO</name>